<feature type="transmembrane region" description="Helical" evidence="1">
    <location>
        <begin position="5"/>
        <end position="24"/>
    </location>
</feature>
<name>A0ABT7YCQ6_9BACT</name>
<feature type="transmembrane region" description="Helical" evidence="1">
    <location>
        <begin position="218"/>
        <end position="236"/>
    </location>
</feature>
<dbReference type="Pfam" id="PF06966">
    <property type="entry name" value="DUF1295"/>
    <property type="match status" value="1"/>
</dbReference>
<organism evidence="2 3">
    <name type="scientific">Algoriphagus sediminis</name>
    <dbReference type="NCBI Taxonomy" id="3057113"/>
    <lineage>
        <taxon>Bacteria</taxon>
        <taxon>Pseudomonadati</taxon>
        <taxon>Bacteroidota</taxon>
        <taxon>Cytophagia</taxon>
        <taxon>Cytophagales</taxon>
        <taxon>Cyclobacteriaceae</taxon>
        <taxon>Algoriphagus</taxon>
    </lineage>
</organism>
<keyword evidence="1" id="KW-0812">Transmembrane</keyword>
<dbReference type="PROSITE" id="PS51257">
    <property type="entry name" value="PROKAR_LIPOPROTEIN"/>
    <property type="match status" value="1"/>
</dbReference>
<dbReference type="Proteomes" id="UP001171916">
    <property type="component" value="Unassembled WGS sequence"/>
</dbReference>
<keyword evidence="3" id="KW-1185">Reference proteome</keyword>
<comment type="caution">
    <text evidence="2">The sequence shown here is derived from an EMBL/GenBank/DDBJ whole genome shotgun (WGS) entry which is preliminary data.</text>
</comment>
<dbReference type="PANTHER" id="PTHR32251:SF23">
    <property type="entry name" value="3-OXO-5-ALPHA-STEROID 4-DEHYDROGENASE (DUF1295)"/>
    <property type="match status" value="1"/>
</dbReference>
<dbReference type="EMBL" id="JAUEPH010000003">
    <property type="protein sequence ID" value="MDN3204306.1"/>
    <property type="molecule type" value="Genomic_DNA"/>
</dbReference>
<keyword evidence="1" id="KW-1133">Transmembrane helix</keyword>
<proteinExistence type="predicted"/>
<feature type="transmembrane region" description="Helical" evidence="1">
    <location>
        <begin position="91"/>
        <end position="113"/>
    </location>
</feature>
<dbReference type="InterPro" id="IPR010721">
    <property type="entry name" value="UstE-like"/>
</dbReference>
<feature type="transmembrane region" description="Helical" evidence="1">
    <location>
        <begin position="168"/>
        <end position="186"/>
    </location>
</feature>
<feature type="transmembrane region" description="Helical" evidence="1">
    <location>
        <begin position="36"/>
        <end position="53"/>
    </location>
</feature>
<reference evidence="2" key="1">
    <citation type="submission" date="2023-06" db="EMBL/GenBank/DDBJ databases">
        <title>Robiginitalea aurantiacus sp. nov. and Algoriphagus sediminis sp. nov., isolated from coastal sediment.</title>
        <authorList>
            <person name="Zhou Z.Y."/>
            <person name="An J."/>
            <person name="Jia Y.W."/>
            <person name="Du Z.J."/>
        </authorList>
    </citation>
    <scope>NUCLEOTIDE SEQUENCE</scope>
    <source>
        <strain evidence="2">C2-7</strain>
    </source>
</reference>
<dbReference type="RefSeq" id="WP_289999857.1">
    <property type="nucleotide sequence ID" value="NZ_JAUEPH010000003.1"/>
</dbReference>
<dbReference type="PROSITE" id="PS50244">
    <property type="entry name" value="S5A_REDUCTASE"/>
    <property type="match status" value="1"/>
</dbReference>
<accession>A0ABT7YCQ6</accession>
<protein>
    <submittedName>
        <fullName evidence="2">DUF1295 domain-containing protein</fullName>
    </submittedName>
</protein>
<keyword evidence="1" id="KW-0472">Membrane</keyword>
<dbReference type="PANTHER" id="PTHR32251">
    <property type="entry name" value="3-OXO-5-ALPHA-STEROID 4-DEHYDROGENASE"/>
    <property type="match status" value="1"/>
</dbReference>
<sequence>MKAKALIEVGFYYLIIAACGWFTFEYFEGESSIARFFYADLAMTVVTFIFSLFKKNSSMYDAYWSVIPFYFILAWYHAFGGQDWTIYHWSAAFVVSFWSWRLTFNWGIGWPGWHHEDFRYVNFRHQFKQYFQPINFSAIHLYPTLIVFASILGLFWVYELGELESSGLFWLGFALGIIGTLLELFADRELIRFRKRPNPKKEDLLQSGLWAHMRNPNYLGEILFWFGLMFMGFGYGAPWYTALGPVGMLAMFVFASIPMKEKQMMKKRPEAFQDYKRRVPMLLPLGRKK</sequence>
<feature type="transmembrane region" description="Helical" evidence="1">
    <location>
        <begin position="134"/>
        <end position="156"/>
    </location>
</feature>
<evidence type="ECO:0000313" key="3">
    <source>
        <dbReference type="Proteomes" id="UP001171916"/>
    </source>
</evidence>
<gene>
    <name evidence="2" type="ORF">QVH07_09100</name>
</gene>
<feature type="transmembrane region" description="Helical" evidence="1">
    <location>
        <begin position="242"/>
        <end position="259"/>
    </location>
</feature>
<dbReference type="Gene3D" id="1.20.120.1630">
    <property type="match status" value="1"/>
</dbReference>
<feature type="transmembrane region" description="Helical" evidence="1">
    <location>
        <begin position="60"/>
        <end position="79"/>
    </location>
</feature>
<evidence type="ECO:0000256" key="1">
    <source>
        <dbReference type="SAM" id="Phobius"/>
    </source>
</evidence>
<evidence type="ECO:0000313" key="2">
    <source>
        <dbReference type="EMBL" id="MDN3204306.1"/>
    </source>
</evidence>